<name>A0ABY1CAE4_MYXFU</name>
<accession>A0ABY1CAE4</accession>
<feature type="region of interest" description="Disordered" evidence="1">
    <location>
        <begin position="1"/>
        <end position="29"/>
    </location>
</feature>
<keyword evidence="2" id="KW-0812">Transmembrane</keyword>
<reference evidence="3 4" key="1">
    <citation type="submission" date="2016-10" db="EMBL/GenBank/DDBJ databases">
        <authorList>
            <person name="Varghese N."/>
            <person name="Submissions S."/>
        </authorList>
    </citation>
    <scope>NUCLEOTIDE SEQUENCE [LARGE SCALE GENOMIC DNA]</scope>
    <source>
        <strain evidence="3 4">DSM 16525</strain>
    </source>
</reference>
<keyword evidence="2" id="KW-0472">Membrane</keyword>
<evidence type="ECO:0000256" key="2">
    <source>
        <dbReference type="SAM" id="Phobius"/>
    </source>
</evidence>
<comment type="caution">
    <text evidence="3">The sequence shown here is derived from an EMBL/GenBank/DDBJ whole genome shotgun (WGS) entry which is preliminary data.</text>
</comment>
<evidence type="ECO:0000313" key="4">
    <source>
        <dbReference type="Proteomes" id="UP000183760"/>
    </source>
</evidence>
<evidence type="ECO:0000313" key="3">
    <source>
        <dbReference type="EMBL" id="SET84832.1"/>
    </source>
</evidence>
<keyword evidence="2" id="KW-1133">Transmembrane helix</keyword>
<sequence length="93" mass="10271">MPAEPSSPRGPRPSERSSRAERRGWPPTSRQAWRRALSILSLVLLVVAGEIYVSVLVGRRLSLMLVVALTCVVISVVVFGYLFISDRGDLPRP</sequence>
<dbReference type="EMBL" id="FOIB01000003">
    <property type="protein sequence ID" value="SET84832.1"/>
    <property type="molecule type" value="Genomic_DNA"/>
</dbReference>
<dbReference type="Proteomes" id="UP000183760">
    <property type="component" value="Unassembled WGS sequence"/>
</dbReference>
<organism evidence="3 4">
    <name type="scientific">Myxococcus fulvus</name>
    <dbReference type="NCBI Taxonomy" id="33"/>
    <lineage>
        <taxon>Bacteria</taxon>
        <taxon>Pseudomonadati</taxon>
        <taxon>Myxococcota</taxon>
        <taxon>Myxococcia</taxon>
        <taxon>Myxococcales</taxon>
        <taxon>Cystobacterineae</taxon>
        <taxon>Myxococcaceae</taxon>
        <taxon>Myxococcus</taxon>
    </lineage>
</organism>
<feature type="transmembrane region" description="Helical" evidence="2">
    <location>
        <begin position="63"/>
        <end position="84"/>
    </location>
</feature>
<feature type="transmembrane region" description="Helical" evidence="2">
    <location>
        <begin position="36"/>
        <end position="57"/>
    </location>
</feature>
<keyword evidence="4" id="KW-1185">Reference proteome</keyword>
<evidence type="ECO:0008006" key="5">
    <source>
        <dbReference type="Google" id="ProtNLM"/>
    </source>
</evidence>
<protein>
    <recommendedName>
        <fullName evidence="5">Lipoprotein</fullName>
    </recommendedName>
</protein>
<proteinExistence type="predicted"/>
<evidence type="ECO:0000256" key="1">
    <source>
        <dbReference type="SAM" id="MobiDB-lite"/>
    </source>
</evidence>
<feature type="compositionally biased region" description="Basic and acidic residues" evidence="1">
    <location>
        <begin position="12"/>
        <end position="24"/>
    </location>
</feature>
<gene>
    <name evidence="3" type="ORF">SAMN05443572_103487</name>
</gene>